<dbReference type="PANTHER" id="PTHR10937">
    <property type="entry name" value="GLUCOSAMINE--FRUCTOSE-6-PHOSPHATE AMINOTRANSFERASE, ISOMERIZING"/>
    <property type="match status" value="1"/>
</dbReference>
<evidence type="ECO:0000313" key="1">
    <source>
        <dbReference type="EMBL" id="BDI28953.1"/>
    </source>
</evidence>
<dbReference type="InterPro" id="IPR046348">
    <property type="entry name" value="SIS_dom_sf"/>
</dbReference>
<dbReference type="InterPro" id="IPR001347">
    <property type="entry name" value="SIS_dom"/>
</dbReference>
<evidence type="ECO:0000313" key="2">
    <source>
        <dbReference type="Proteomes" id="UP000287394"/>
    </source>
</evidence>
<reference evidence="1 2" key="1">
    <citation type="journal article" date="2019" name="Int. J. Syst. Evol. Microbiol.">
        <title>Capsulimonas corticalis gen. nov., sp. nov., an aerobic capsulated bacterium, of a novel bacterial order, Capsulimonadales ord. nov., of the class Armatimonadia of the phylum Armatimonadetes.</title>
        <authorList>
            <person name="Li J."/>
            <person name="Kudo C."/>
            <person name="Tonouchi A."/>
        </authorList>
    </citation>
    <scope>NUCLEOTIDE SEQUENCE [LARGE SCALE GENOMIC DNA]</scope>
    <source>
        <strain evidence="1 2">AX-7</strain>
    </source>
</reference>
<dbReference type="RefSeq" id="WP_119321007.1">
    <property type="nucleotide sequence ID" value="NZ_AP025739.1"/>
</dbReference>
<name>A0A402CUC6_9BACT</name>
<keyword evidence="2" id="KW-1185">Reference proteome</keyword>
<dbReference type="SUPFAM" id="SSF53697">
    <property type="entry name" value="SIS domain"/>
    <property type="match status" value="1"/>
</dbReference>
<dbReference type="InterPro" id="IPR035466">
    <property type="entry name" value="GlmS/AgaS_SIS"/>
</dbReference>
<dbReference type="GO" id="GO:0008483">
    <property type="term" value="F:transaminase activity"/>
    <property type="evidence" value="ECO:0007669"/>
    <property type="project" value="UniProtKB-KW"/>
</dbReference>
<dbReference type="Pfam" id="PF01380">
    <property type="entry name" value="SIS"/>
    <property type="match status" value="2"/>
</dbReference>
<dbReference type="OrthoDB" id="9782098at2"/>
<sequence>MSHMLDEIREQPDVVRNIIDREFHQVEALAAEIKRRNVAFAYIAARGTSDNAAVYCKYVLEIQHGLPTAIAAPSVVTVYDTVPKLGPQAFVLGISQSGAAPDVIEVLKCARQSGALTACITNEPTSALAEASEHVLTIGAGEEKGIAATKTYTGSLALIALLSTALDETHPERLVYLQRAADAMEKSLGMDEALHQLVEKYKAMTGCVIIGRGYNHCTAAETALKITETSYISAKSYSAAAFQHGPIAQVNSGFPCLLFAPDGKAFSAMAELGEKLRQQHPALISFAHDAAFLASSETAVRIPASVAEWVSPMVYAVAGQLFAYWLSLAKGLDPDAPRGLEKVTKTV</sequence>
<proteinExistence type="predicted"/>
<dbReference type="PANTHER" id="PTHR10937:SF8">
    <property type="entry name" value="AMINOTRANSFERASE-RELATED"/>
    <property type="match status" value="1"/>
</dbReference>
<dbReference type="CDD" id="cd05008">
    <property type="entry name" value="SIS_GlmS_GlmD_1"/>
    <property type="match status" value="1"/>
</dbReference>
<dbReference type="EMBL" id="AP025739">
    <property type="protein sequence ID" value="BDI28953.1"/>
    <property type="molecule type" value="Genomic_DNA"/>
</dbReference>
<dbReference type="CDD" id="cd05009">
    <property type="entry name" value="SIS_GlmS_GlmD_2"/>
    <property type="match status" value="1"/>
</dbReference>
<dbReference type="AlphaFoldDB" id="A0A402CUC6"/>
<dbReference type="KEGG" id="ccot:CCAX7_10040"/>
<protein>
    <submittedName>
        <fullName evidence="1">Glucosamine--fructose-6-phosphate aminotransferase</fullName>
    </submittedName>
</protein>
<gene>
    <name evidence="1" type="ORF">CCAX7_10040</name>
</gene>
<dbReference type="GO" id="GO:1901135">
    <property type="term" value="P:carbohydrate derivative metabolic process"/>
    <property type="evidence" value="ECO:0007669"/>
    <property type="project" value="InterPro"/>
</dbReference>
<keyword evidence="1" id="KW-0032">Aminotransferase</keyword>
<dbReference type="GO" id="GO:0097367">
    <property type="term" value="F:carbohydrate derivative binding"/>
    <property type="evidence" value="ECO:0007669"/>
    <property type="project" value="InterPro"/>
</dbReference>
<dbReference type="Gene3D" id="3.40.50.10490">
    <property type="entry name" value="Glucose-6-phosphate isomerase like protein, domain 1"/>
    <property type="match status" value="2"/>
</dbReference>
<organism evidence="1 2">
    <name type="scientific">Capsulimonas corticalis</name>
    <dbReference type="NCBI Taxonomy" id="2219043"/>
    <lineage>
        <taxon>Bacteria</taxon>
        <taxon>Bacillati</taxon>
        <taxon>Armatimonadota</taxon>
        <taxon>Armatimonadia</taxon>
        <taxon>Capsulimonadales</taxon>
        <taxon>Capsulimonadaceae</taxon>
        <taxon>Capsulimonas</taxon>
    </lineage>
</organism>
<dbReference type="Proteomes" id="UP000287394">
    <property type="component" value="Chromosome"/>
</dbReference>
<keyword evidence="1" id="KW-0808">Transferase</keyword>
<accession>A0A402CUC6</accession>
<dbReference type="InterPro" id="IPR035490">
    <property type="entry name" value="GlmS/FrlB_SIS"/>
</dbReference>
<dbReference type="PROSITE" id="PS51464">
    <property type="entry name" value="SIS"/>
    <property type="match status" value="2"/>
</dbReference>